<evidence type="ECO:0000313" key="1">
    <source>
        <dbReference type="EMBL" id="GFO44204.1"/>
    </source>
</evidence>
<name>A0AAV4DJJ2_9GAST</name>
<dbReference type="Proteomes" id="UP000735302">
    <property type="component" value="Unassembled WGS sequence"/>
</dbReference>
<reference evidence="1 2" key="1">
    <citation type="journal article" date="2021" name="Elife">
        <title>Chloroplast acquisition without the gene transfer in kleptoplastic sea slugs, Plakobranchus ocellatus.</title>
        <authorList>
            <person name="Maeda T."/>
            <person name="Takahashi S."/>
            <person name="Yoshida T."/>
            <person name="Shimamura S."/>
            <person name="Takaki Y."/>
            <person name="Nagai Y."/>
            <person name="Toyoda A."/>
            <person name="Suzuki Y."/>
            <person name="Arimoto A."/>
            <person name="Ishii H."/>
            <person name="Satoh N."/>
            <person name="Nishiyama T."/>
            <person name="Hasebe M."/>
            <person name="Maruyama T."/>
            <person name="Minagawa J."/>
            <person name="Obokata J."/>
            <person name="Shigenobu S."/>
        </authorList>
    </citation>
    <scope>NUCLEOTIDE SEQUENCE [LARGE SCALE GENOMIC DNA]</scope>
</reference>
<evidence type="ECO:0000313" key="2">
    <source>
        <dbReference type="Proteomes" id="UP000735302"/>
    </source>
</evidence>
<protein>
    <submittedName>
        <fullName evidence="1">Uncharacterized protein</fullName>
    </submittedName>
</protein>
<dbReference type="AlphaFoldDB" id="A0AAV4DJJ2"/>
<keyword evidence="2" id="KW-1185">Reference proteome</keyword>
<organism evidence="1 2">
    <name type="scientific">Plakobranchus ocellatus</name>
    <dbReference type="NCBI Taxonomy" id="259542"/>
    <lineage>
        <taxon>Eukaryota</taxon>
        <taxon>Metazoa</taxon>
        <taxon>Spiralia</taxon>
        <taxon>Lophotrochozoa</taxon>
        <taxon>Mollusca</taxon>
        <taxon>Gastropoda</taxon>
        <taxon>Heterobranchia</taxon>
        <taxon>Euthyneura</taxon>
        <taxon>Panpulmonata</taxon>
        <taxon>Sacoglossa</taxon>
        <taxon>Placobranchoidea</taxon>
        <taxon>Plakobranchidae</taxon>
        <taxon>Plakobranchus</taxon>
    </lineage>
</organism>
<accession>A0AAV4DJJ2</accession>
<comment type="caution">
    <text evidence="1">The sequence shown here is derived from an EMBL/GenBank/DDBJ whole genome shotgun (WGS) entry which is preliminary data.</text>
</comment>
<sequence length="92" mass="10589">MYTDLKYFDPKTQKLLTAETWVLSSVAAKPEMTIRNEMAPNTGLMKSSAGKIRKWVKNHGIITKINLFHPAPCITLPRSPLIYYRNILRKRA</sequence>
<proteinExistence type="predicted"/>
<gene>
    <name evidence="1" type="ORF">PoB_007070900</name>
</gene>
<dbReference type="EMBL" id="BLXT01007934">
    <property type="protein sequence ID" value="GFO44204.1"/>
    <property type="molecule type" value="Genomic_DNA"/>
</dbReference>